<keyword evidence="4 8" id="KW-0732">Signal</keyword>
<dbReference type="InterPro" id="IPR051395">
    <property type="entry name" value="Cytochrome_c_Peroxidase/MauG"/>
</dbReference>
<evidence type="ECO:0000313" key="10">
    <source>
        <dbReference type="EMBL" id="RZU40497.1"/>
    </source>
</evidence>
<dbReference type="PANTHER" id="PTHR30600">
    <property type="entry name" value="CYTOCHROME C PEROXIDASE-RELATED"/>
    <property type="match status" value="1"/>
</dbReference>
<evidence type="ECO:0000256" key="5">
    <source>
        <dbReference type="ARBA" id="ARBA00023002"/>
    </source>
</evidence>
<evidence type="ECO:0000256" key="8">
    <source>
        <dbReference type="SAM" id="SignalP"/>
    </source>
</evidence>
<dbReference type="Proteomes" id="UP000292958">
    <property type="component" value="Unassembled WGS sequence"/>
</dbReference>
<evidence type="ECO:0000256" key="1">
    <source>
        <dbReference type="ARBA" id="ARBA00004196"/>
    </source>
</evidence>
<dbReference type="GO" id="GO:0046872">
    <property type="term" value="F:metal ion binding"/>
    <property type="evidence" value="ECO:0007669"/>
    <property type="project" value="UniProtKB-KW"/>
</dbReference>
<evidence type="ECO:0000256" key="4">
    <source>
        <dbReference type="ARBA" id="ARBA00022729"/>
    </source>
</evidence>
<evidence type="ECO:0000256" key="2">
    <source>
        <dbReference type="ARBA" id="ARBA00022617"/>
    </source>
</evidence>
<sequence length="553" mass="59224">MKQTRLLALAAACATVAAAMSFPHQIAYGQEQETASESRKAGKVKPPPFPFSVCSQDINVASLLPGGANEDPDVATAVAFINLTESNLLQQVAQASSLDLYHQITLLGAVEIYDVNLSPLGNIACATCHVPYTGFRGSSSVFNATTSAQAGGIAVTNATPPAPNYRFGPRNPQSYAYAAFAPILHYNETQGSFYGGNFWDMRATGIKLDNPAAEQAQGPPVNPVEMGNIDTACVVWKASQRPYASLIMQIWGAQSFAIQWPGNVATICATPGPPPANDPLPVHLSAVDRGTSNSTYDHMTMAMASYEASADVSPFASKFDAYLAGNADLSAKERNGYNLFNGKAGCNQCHLSGTAADSPINLAAADVAPLFTDFTANNIGLPKNLALPYYCEDKPDQYGYTANPLGLAFLDLGVGAMLSSSTLNPNPLQWKQLAPLFNGTFQTATVRNVDKRPRPDFVKEYMHNGYLKSLKEVVHFYNTSQVLPRCEQGSKGEKVTCWPEPEYPATLNTTQLGNLGLSSDEEDDVVAFLKTLTDGFVTSPGLNKAPAPPRRRR</sequence>
<dbReference type="InterPro" id="IPR009056">
    <property type="entry name" value="Cyt_c-like_dom"/>
</dbReference>
<evidence type="ECO:0000256" key="7">
    <source>
        <dbReference type="PROSITE-ProRule" id="PRU00433"/>
    </source>
</evidence>
<feature type="chain" id="PRO_5020794143" evidence="8">
    <location>
        <begin position="22"/>
        <end position="553"/>
    </location>
</feature>
<dbReference type="EMBL" id="SHKW01000001">
    <property type="protein sequence ID" value="RZU40497.1"/>
    <property type="molecule type" value="Genomic_DNA"/>
</dbReference>
<reference evidence="10 11" key="1">
    <citation type="submission" date="2019-02" db="EMBL/GenBank/DDBJ databases">
        <title>Genomic Encyclopedia of Archaeal and Bacterial Type Strains, Phase II (KMG-II): from individual species to whole genera.</title>
        <authorList>
            <person name="Goeker M."/>
        </authorList>
    </citation>
    <scope>NUCLEOTIDE SEQUENCE [LARGE SCALE GENOMIC DNA]</scope>
    <source>
        <strain evidence="10 11">DSM 18101</strain>
    </source>
</reference>
<dbReference type="PANTHER" id="PTHR30600:SF10">
    <property type="entry name" value="BLL6722 PROTEIN"/>
    <property type="match status" value="1"/>
</dbReference>
<dbReference type="GO" id="GO:0009055">
    <property type="term" value="F:electron transfer activity"/>
    <property type="evidence" value="ECO:0007669"/>
    <property type="project" value="InterPro"/>
</dbReference>
<comment type="subcellular location">
    <subcellularLocation>
        <location evidence="1">Cell envelope</location>
    </subcellularLocation>
</comment>
<dbReference type="GO" id="GO:0020037">
    <property type="term" value="F:heme binding"/>
    <property type="evidence" value="ECO:0007669"/>
    <property type="project" value="InterPro"/>
</dbReference>
<feature type="domain" description="Cytochrome c" evidence="9">
    <location>
        <begin position="331"/>
        <end position="533"/>
    </location>
</feature>
<name>A0A4Q7YRZ6_9BACT</name>
<dbReference type="InterPro" id="IPR036909">
    <property type="entry name" value="Cyt_c-like_dom_sf"/>
</dbReference>
<comment type="caution">
    <text evidence="10">The sequence shown here is derived from an EMBL/GenBank/DDBJ whole genome shotgun (WGS) entry which is preliminary data.</text>
</comment>
<evidence type="ECO:0000259" key="9">
    <source>
        <dbReference type="PROSITE" id="PS51007"/>
    </source>
</evidence>
<keyword evidence="2 7" id="KW-0349">Heme</keyword>
<keyword evidence="11" id="KW-1185">Reference proteome</keyword>
<evidence type="ECO:0000256" key="6">
    <source>
        <dbReference type="ARBA" id="ARBA00023004"/>
    </source>
</evidence>
<dbReference type="Gene3D" id="1.10.760.10">
    <property type="entry name" value="Cytochrome c-like domain"/>
    <property type="match status" value="2"/>
</dbReference>
<dbReference type="OrthoDB" id="9772811at2"/>
<dbReference type="SUPFAM" id="SSF46626">
    <property type="entry name" value="Cytochrome c"/>
    <property type="match status" value="2"/>
</dbReference>
<dbReference type="GO" id="GO:0004130">
    <property type="term" value="F:cytochrome-c peroxidase activity"/>
    <property type="evidence" value="ECO:0007669"/>
    <property type="project" value="TreeGrafter"/>
</dbReference>
<dbReference type="PROSITE" id="PS51007">
    <property type="entry name" value="CYTC"/>
    <property type="match status" value="1"/>
</dbReference>
<dbReference type="GO" id="GO:0030313">
    <property type="term" value="C:cell envelope"/>
    <property type="evidence" value="ECO:0007669"/>
    <property type="project" value="UniProtKB-SubCell"/>
</dbReference>
<protein>
    <submittedName>
        <fullName evidence="10">Cytochrome c peroxidase</fullName>
    </submittedName>
</protein>
<dbReference type="Pfam" id="PF03150">
    <property type="entry name" value="CCP_MauG"/>
    <property type="match status" value="1"/>
</dbReference>
<keyword evidence="3 7" id="KW-0479">Metal-binding</keyword>
<keyword evidence="5" id="KW-0560">Oxidoreductase</keyword>
<evidence type="ECO:0000256" key="3">
    <source>
        <dbReference type="ARBA" id="ARBA00022723"/>
    </source>
</evidence>
<gene>
    <name evidence="10" type="ORF">BDD14_1961</name>
</gene>
<evidence type="ECO:0000313" key="11">
    <source>
        <dbReference type="Proteomes" id="UP000292958"/>
    </source>
</evidence>
<accession>A0A4Q7YRZ6</accession>
<keyword evidence="6 7" id="KW-0408">Iron</keyword>
<keyword evidence="10" id="KW-0575">Peroxidase</keyword>
<proteinExistence type="predicted"/>
<dbReference type="AlphaFoldDB" id="A0A4Q7YRZ6"/>
<organism evidence="10 11">
    <name type="scientific">Edaphobacter modestus</name>
    <dbReference type="NCBI Taxonomy" id="388466"/>
    <lineage>
        <taxon>Bacteria</taxon>
        <taxon>Pseudomonadati</taxon>
        <taxon>Acidobacteriota</taxon>
        <taxon>Terriglobia</taxon>
        <taxon>Terriglobales</taxon>
        <taxon>Acidobacteriaceae</taxon>
        <taxon>Edaphobacter</taxon>
    </lineage>
</organism>
<dbReference type="InterPro" id="IPR004852">
    <property type="entry name" value="Di-haem_cyt_c_peroxidsae"/>
</dbReference>
<feature type="signal peptide" evidence="8">
    <location>
        <begin position="1"/>
        <end position="21"/>
    </location>
</feature>